<dbReference type="EMBL" id="BEHT01000038">
    <property type="protein sequence ID" value="GBC99798.1"/>
    <property type="molecule type" value="Genomic_DNA"/>
</dbReference>
<dbReference type="AlphaFoldDB" id="A0A2H5XF27"/>
<protein>
    <submittedName>
        <fullName evidence="2">Uncharacterized protein</fullName>
    </submittedName>
</protein>
<evidence type="ECO:0000313" key="2">
    <source>
        <dbReference type="EMBL" id="GBC99798.1"/>
    </source>
</evidence>
<keyword evidence="1" id="KW-1133">Transmembrane helix</keyword>
<dbReference type="Proteomes" id="UP000236173">
    <property type="component" value="Unassembled WGS sequence"/>
</dbReference>
<proteinExistence type="predicted"/>
<keyword evidence="1" id="KW-0472">Membrane</keyword>
<evidence type="ECO:0000313" key="3">
    <source>
        <dbReference type="Proteomes" id="UP000236173"/>
    </source>
</evidence>
<name>A0A2H5XF27_9BACT</name>
<comment type="caution">
    <text evidence="2">The sequence shown here is derived from an EMBL/GenBank/DDBJ whole genome shotgun (WGS) entry which is preliminary data.</text>
</comment>
<evidence type="ECO:0000256" key="1">
    <source>
        <dbReference type="SAM" id="Phobius"/>
    </source>
</evidence>
<keyword evidence="1" id="KW-0812">Transmembrane</keyword>
<reference evidence="3" key="1">
    <citation type="submission" date="2017-09" db="EMBL/GenBank/DDBJ databases">
        <title>Metaegenomics of thermophilic ammonia-oxidizing enrichment culture.</title>
        <authorList>
            <person name="Kato S."/>
            <person name="Suzuki K."/>
        </authorList>
    </citation>
    <scope>NUCLEOTIDE SEQUENCE [LARGE SCALE GENOMIC DNA]</scope>
</reference>
<gene>
    <name evidence="2" type="ORF">HRbin17_02329</name>
</gene>
<feature type="transmembrane region" description="Helical" evidence="1">
    <location>
        <begin position="6"/>
        <end position="27"/>
    </location>
</feature>
<accession>A0A2H5XF27</accession>
<sequence>MSRSIHWLWLIVAVVVVVGIAAGLWAWRHHAEQAQVELYRQEAVKTQQQEGS</sequence>
<organism evidence="2 3">
    <name type="scientific">Candidatus Fervidibacter japonicus</name>
    <dbReference type="NCBI Taxonomy" id="2035412"/>
    <lineage>
        <taxon>Bacteria</taxon>
        <taxon>Candidatus Fervidibacterota</taxon>
        <taxon>Candidatus Fervidibacter</taxon>
    </lineage>
</organism>